<reference evidence="3 4" key="1">
    <citation type="submission" date="2021-06" db="EMBL/GenBank/DDBJ databases">
        <title>Gemonas diversity in paddy soil.</title>
        <authorList>
            <person name="Liu G."/>
        </authorList>
    </citation>
    <scope>NUCLEOTIDE SEQUENCE [LARGE SCALE GENOMIC DNA]</scope>
    <source>
        <strain evidence="3 4">RG2</strain>
    </source>
</reference>
<protein>
    <submittedName>
        <fullName evidence="3">Uncharacterized protein</fullName>
    </submittedName>
</protein>
<evidence type="ECO:0000313" key="3">
    <source>
        <dbReference type="EMBL" id="QXE89453.1"/>
    </source>
</evidence>
<keyword evidence="4" id="KW-1185">Reference proteome</keyword>
<accession>A0ABX8LGW6</accession>
<dbReference type="Proteomes" id="UP000683559">
    <property type="component" value="Chromosome"/>
</dbReference>
<feature type="signal peptide" evidence="2">
    <location>
        <begin position="1"/>
        <end position="22"/>
    </location>
</feature>
<dbReference type="EMBL" id="CP077683">
    <property type="protein sequence ID" value="QXE89453.1"/>
    <property type="molecule type" value="Genomic_DNA"/>
</dbReference>
<keyword evidence="2" id="KW-0732">Signal</keyword>
<sequence length="91" mass="10436">MRKMAMMLAAGLFMLSSVPAYAQAAADQKDECLLASRNCMNQVDDIQQRIHKLNKEIQKGTRVYSPQELRKLQDKLKEADDILRNLERPDS</sequence>
<name>A0ABX8LGW6_9BACT</name>
<feature type="chain" id="PRO_5046012972" evidence="2">
    <location>
        <begin position="23"/>
        <end position="91"/>
    </location>
</feature>
<proteinExistence type="predicted"/>
<evidence type="ECO:0000256" key="2">
    <source>
        <dbReference type="SAM" id="SignalP"/>
    </source>
</evidence>
<feature type="coiled-coil region" evidence="1">
    <location>
        <begin position="36"/>
        <end position="89"/>
    </location>
</feature>
<keyword evidence="1" id="KW-0175">Coiled coil</keyword>
<evidence type="ECO:0000256" key="1">
    <source>
        <dbReference type="SAM" id="Coils"/>
    </source>
</evidence>
<gene>
    <name evidence="3" type="ORF">KP001_13440</name>
</gene>
<evidence type="ECO:0000313" key="4">
    <source>
        <dbReference type="Proteomes" id="UP000683559"/>
    </source>
</evidence>
<dbReference type="RefSeq" id="WP_217286132.1">
    <property type="nucleotide sequence ID" value="NZ_CP077683.1"/>
</dbReference>
<organism evidence="3 4">
    <name type="scientific">Geomonas subterranea</name>
    <dbReference type="NCBI Taxonomy" id="2847989"/>
    <lineage>
        <taxon>Bacteria</taxon>
        <taxon>Pseudomonadati</taxon>
        <taxon>Thermodesulfobacteriota</taxon>
        <taxon>Desulfuromonadia</taxon>
        <taxon>Geobacterales</taxon>
        <taxon>Geobacteraceae</taxon>
        <taxon>Geomonas</taxon>
    </lineage>
</organism>